<reference evidence="2 3" key="1">
    <citation type="journal article" date="2016" name="Nat. Commun.">
        <title>Thousands of microbial genomes shed light on interconnected biogeochemical processes in an aquifer system.</title>
        <authorList>
            <person name="Anantharaman K."/>
            <person name="Brown C.T."/>
            <person name="Hug L.A."/>
            <person name="Sharon I."/>
            <person name="Castelle C.J."/>
            <person name="Probst A.J."/>
            <person name="Thomas B.C."/>
            <person name="Singh A."/>
            <person name="Wilkins M.J."/>
            <person name="Karaoz U."/>
            <person name="Brodie E.L."/>
            <person name="Williams K.H."/>
            <person name="Hubbard S.S."/>
            <person name="Banfield J.F."/>
        </authorList>
    </citation>
    <scope>NUCLEOTIDE SEQUENCE [LARGE SCALE GENOMIC DNA]</scope>
</reference>
<dbReference type="PANTHER" id="PTHR21310:SF15">
    <property type="entry name" value="AMINOGLYCOSIDE PHOSPHOTRANSFERASE DOMAIN-CONTAINING PROTEIN"/>
    <property type="match status" value="1"/>
</dbReference>
<dbReference type="InterPro" id="IPR051678">
    <property type="entry name" value="AGP_Transferase"/>
</dbReference>
<sequence length="303" mass="34741">MENTKINLETTVHTLCQKELGEGVKDLRKIEAFGIVNVVYFVETNKRRYIFRLNTEDGLGQFLKESWCMDEAHKKGIPTTSVLKCSEIDNTAYMIQPYIEGVNGSELENKKIIWESLGKYARLNHGIAVSGFGDRMSEKGVFDGSWQKYLQYNIDSLTEDDKLLQMGAFDITTSQKLRECFKRLSTIKLNFGLCHADFSDTNVIVDNDSKVWLIDWGSAEAHIVPHLDFSVVLKDHLTKDSELFKYFLTGYGMSLLDFEKLEPELNALTVLIATDKLRWAIDRKPKKIEEFSIYLKKIIALVV</sequence>
<proteinExistence type="predicted"/>
<organism evidence="2 3">
    <name type="scientific">Candidatus Yanofskybacteria bacterium RIFCSPLOWO2_01_FULL_49_25</name>
    <dbReference type="NCBI Taxonomy" id="1802701"/>
    <lineage>
        <taxon>Bacteria</taxon>
        <taxon>Candidatus Yanofskyibacteriota</taxon>
    </lineage>
</organism>
<protein>
    <recommendedName>
        <fullName evidence="1">Aminoglycoside phosphotransferase domain-containing protein</fullName>
    </recommendedName>
</protein>
<dbReference type="Proteomes" id="UP000179047">
    <property type="component" value="Unassembled WGS sequence"/>
</dbReference>
<dbReference type="EMBL" id="MGKP01000009">
    <property type="protein sequence ID" value="OGN29189.1"/>
    <property type="molecule type" value="Genomic_DNA"/>
</dbReference>
<dbReference type="PANTHER" id="PTHR21310">
    <property type="entry name" value="AMINOGLYCOSIDE PHOSPHOTRANSFERASE-RELATED-RELATED"/>
    <property type="match status" value="1"/>
</dbReference>
<comment type="caution">
    <text evidence="2">The sequence shown here is derived from an EMBL/GenBank/DDBJ whole genome shotgun (WGS) entry which is preliminary data.</text>
</comment>
<accession>A0A1F8GXL5</accession>
<dbReference type="STRING" id="1802701.A3A33_02930"/>
<dbReference type="SUPFAM" id="SSF56112">
    <property type="entry name" value="Protein kinase-like (PK-like)"/>
    <property type="match status" value="1"/>
</dbReference>
<gene>
    <name evidence="2" type="ORF">A3A33_02930</name>
</gene>
<dbReference type="Pfam" id="PF01636">
    <property type="entry name" value="APH"/>
    <property type="match status" value="1"/>
</dbReference>
<dbReference type="InterPro" id="IPR011009">
    <property type="entry name" value="Kinase-like_dom_sf"/>
</dbReference>
<evidence type="ECO:0000313" key="3">
    <source>
        <dbReference type="Proteomes" id="UP000179047"/>
    </source>
</evidence>
<feature type="domain" description="Aminoglycoside phosphotransferase" evidence="1">
    <location>
        <begin position="36"/>
        <end position="258"/>
    </location>
</feature>
<dbReference type="AlphaFoldDB" id="A0A1F8GXL5"/>
<evidence type="ECO:0000259" key="1">
    <source>
        <dbReference type="Pfam" id="PF01636"/>
    </source>
</evidence>
<dbReference type="Gene3D" id="1.10.510.10">
    <property type="entry name" value="Transferase(Phosphotransferase) domain 1"/>
    <property type="match status" value="1"/>
</dbReference>
<name>A0A1F8GXL5_9BACT</name>
<dbReference type="InterPro" id="IPR002575">
    <property type="entry name" value="Aminoglycoside_PTrfase"/>
</dbReference>
<evidence type="ECO:0000313" key="2">
    <source>
        <dbReference type="EMBL" id="OGN29189.1"/>
    </source>
</evidence>